<dbReference type="EMBL" id="BAABAE010000001">
    <property type="protein sequence ID" value="GAA3732059.1"/>
    <property type="molecule type" value="Genomic_DNA"/>
</dbReference>
<dbReference type="PANTHER" id="PTHR42760">
    <property type="entry name" value="SHORT-CHAIN DEHYDROGENASES/REDUCTASES FAMILY MEMBER"/>
    <property type="match status" value="1"/>
</dbReference>
<comment type="caution">
    <text evidence="3">The sequence shown here is derived from an EMBL/GenBank/DDBJ whole genome shotgun (WGS) entry which is preliminary data.</text>
</comment>
<organism evidence="3 4">
    <name type="scientific">Leifsonella bigeumensis</name>
    <dbReference type="NCBI Taxonomy" id="433643"/>
    <lineage>
        <taxon>Bacteria</taxon>
        <taxon>Bacillati</taxon>
        <taxon>Actinomycetota</taxon>
        <taxon>Actinomycetes</taxon>
        <taxon>Micrococcales</taxon>
        <taxon>Microbacteriaceae</taxon>
        <taxon>Leifsonella</taxon>
    </lineage>
</organism>
<accession>A0ABP7FB67</accession>
<dbReference type="SUPFAM" id="SSF51735">
    <property type="entry name" value="NAD(P)-binding Rossmann-fold domains"/>
    <property type="match status" value="1"/>
</dbReference>
<proteinExistence type="inferred from homology"/>
<sequence length="264" mass="27361">MRFSGKTVIVTGSGSGIGAVTARRFAAEGANAVIADIDFSAAERVAASIPGSLALEVDVTSRKSLGAMVRAVDTRFGGTDVLINNAATCSDASFLQIAPEEVERDLAVGLMGPFFASQEIVPGMIERGGGVILNVGSVNGLSYFGNEAYSAAKAGLLSLTRSIAIQYGRNNIRCNAVAPGTVATEYWDHRRELDPLVFEKAAQWYPLGRIGEPADVADALLFLASDAAAWITGVVLPVDGGLLSGNLAMARAVAPERSEPSGDA</sequence>
<dbReference type="CDD" id="cd05233">
    <property type="entry name" value="SDR_c"/>
    <property type="match status" value="1"/>
</dbReference>
<dbReference type="PANTHER" id="PTHR42760:SF133">
    <property type="entry name" value="3-OXOACYL-[ACYL-CARRIER-PROTEIN] REDUCTASE"/>
    <property type="match status" value="1"/>
</dbReference>
<evidence type="ECO:0000256" key="1">
    <source>
        <dbReference type="ARBA" id="ARBA00006484"/>
    </source>
</evidence>
<dbReference type="Pfam" id="PF13561">
    <property type="entry name" value="adh_short_C2"/>
    <property type="match status" value="1"/>
</dbReference>
<evidence type="ECO:0000313" key="3">
    <source>
        <dbReference type="EMBL" id="GAA3732059.1"/>
    </source>
</evidence>
<name>A0ABP7FB67_9MICO</name>
<keyword evidence="2" id="KW-0560">Oxidoreductase</keyword>
<reference evidence="4" key="1">
    <citation type="journal article" date="2019" name="Int. J. Syst. Evol. Microbiol.">
        <title>The Global Catalogue of Microorganisms (GCM) 10K type strain sequencing project: providing services to taxonomists for standard genome sequencing and annotation.</title>
        <authorList>
            <consortium name="The Broad Institute Genomics Platform"/>
            <consortium name="The Broad Institute Genome Sequencing Center for Infectious Disease"/>
            <person name="Wu L."/>
            <person name="Ma J."/>
        </authorList>
    </citation>
    <scope>NUCLEOTIDE SEQUENCE [LARGE SCALE GENOMIC DNA]</scope>
    <source>
        <strain evidence="4">JCM 16949</strain>
    </source>
</reference>
<dbReference type="Gene3D" id="3.40.50.720">
    <property type="entry name" value="NAD(P)-binding Rossmann-like Domain"/>
    <property type="match status" value="1"/>
</dbReference>
<dbReference type="InterPro" id="IPR002347">
    <property type="entry name" value="SDR_fam"/>
</dbReference>
<dbReference type="PRINTS" id="PR00081">
    <property type="entry name" value="GDHRDH"/>
</dbReference>
<keyword evidence="4" id="KW-1185">Reference proteome</keyword>
<dbReference type="InterPro" id="IPR036291">
    <property type="entry name" value="NAD(P)-bd_dom_sf"/>
</dbReference>
<evidence type="ECO:0000256" key="2">
    <source>
        <dbReference type="ARBA" id="ARBA00023002"/>
    </source>
</evidence>
<gene>
    <name evidence="3" type="ORF">GCM10022239_05750</name>
</gene>
<dbReference type="Proteomes" id="UP001501004">
    <property type="component" value="Unassembled WGS sequence"/>
</dbReference>
<dbReference type="RefSeq" id="WP_344753478.1">
    <property type="nucleotide sequence ID" value="NZ_BAABAE010000001.1"/>
</dbReference>
<comment type="similarity">
    <text evidence="1">Belongs to the short-chain dehydrogenases/reductases (SDR) family.</text>
</comment>
<protein>
    <submittedName>
        <fullName evidence="3">SDR family NAD(P)-dependent oxidoreductase</fullName>
    </submittedName>
</protein>
<dbReference type="NCBIfam" id="NF005559">
    <property type="entry name" value="PRK07231.1"/>
    <property type="match status" value="1"/>
</dbReference>
<evidence type="ECO:0000313" key="4">
    <source>
        <dbReference type="Proteomes" id="UP001501004"/>
    </source>
</evidence>
<dbReference type="PRINTS" id="PR00080">
    <property type="entry name" value="SDRFAMILY"/>
</dbReference>